<dbReference type="RefSeq" id="WP_379587551.1">
    <property type="nucleotide sequence ID" value="NZ_JBHSQW010000044.1"/>
</dbReference>
<evidence type="ECO:0000313" key="3">
    <source>
        <dbReference type="EMBL" id="MFC5996737.1"/>
    </source>
</evidence>
<evidence type="ECO:0008006" key="5">
    <source>
        <dbReference type="Google" id="ProtNLM"/>
    </source>
</evidence>
<sequence length="216" mass="23948">MSLVVDGNSGLLGQLLFLVVGGIIGFAIASLLARVRRHRAERERLSRAELSAQDRARSAAIVLRDELDRAAWAITRATDYSNLARSIGDARRSLDRVRLDHIAHRTELKLVESAMNSLEASEGYMFFASRIPADHVLDLAEATAANSGTVRAIMGWLTAVLDEDRGELKAASDDLAREVQRLRDWTNRIGDQLDEHDRTVKARGRTPRRGLPSDEP</sequence>
<keyword evidence="2" id="KW-1133">Transmembrane helix</keyword>
<evidence type="ECO:0000256" key="1">
    <source>
        <dbReference type="SAM" id="MobiDB-lite"/>
    </source>
</evidence>
<keyword evidence="2" id="KW-0812">Transmembrane</keyword>
<feature type="region of interest" description="Disordered" evidence="1">
    <location>
        <begin position="193"/>
        <end position="216"/>
    </location>
</feature>
<comment type="caution">
    <text evidence="3">The sequence shown here is derived from an EMBL/GenBank/DDBJ whole genome shotgun (WGS) entry which is preliminary data.</text>
</comment>
<keyword evidence="4" id="KW-1185">Reference proteome</keyword>
<protein>
    <recommendedName>
        <fullName evidence="5">Secreted protein</fullName>
    </recommendedName>
</protein>
<keyword evidence="2" id="KW-0472">Membrane</keyword>
<evidence type="ECO:0000313" key="4">
    <source>
        <dbReference type="Proteomes" id="UP001596302"/>
    </source>
</evidence>
<feature type="transmembrane region" description="Helical" evidence="2">
    <location>
        <begin position="12"/>
        <end position="33"/>
    </location>
</feature>
<dbReference type="Proteomes" id="UP001596302">
    <property type="component" value="Unassembled WGS sequence"/>
</dbReference>
<evidence type="ECO:0000256" key="2">
    <source>
        <dbReference type="SAM" id="Phobius"/>
    </source>
</evidence>
<dbReference type="EMBL" id="JBHSQW010000044">
    <property type="protein sequence ID" value="MFC5996737.1"/>
    <property type="molecule type" value="Genomic_DNA"/>
</dbReference>
<accession>A0ABW1J7T3</accession>
<organism evidence="3 4">
    <name type="scientific">Pseudonocardia hispaniensis</name>
    <dbReference type="NCBI Taxonomy" id="904933"/>
    <lineage>
        <taxon>Bacteria</taxon>
        <taxon>Bacillati</taxon>
        <taxon>Actinomycetota</taxon>
        <taxon>Actinomycetes</taxon>
        <taxon>Pseudonocardiales</taxon>
        <taxon>Pseudonocardiaceae</taxon>
        <taxon>Pseudonocardia</taxon>
    </lineage>
</organism>
<proteinExistence type="predicted"/>
<name>A0ABW1J7T3_9PSEU</name>
<gene>
    <name evidence="3" type="ORF">ACFQE5_21240</name>
</gene>
<reference evidence="4" key="1">
    <citation type="journal article" date="2019" name="Int. J. Syst. Evol. Microbiol.">
        <title>The Global Catalogue of Microorganisms (GCM) 10K type strain sequencing project: providing services to taxonomists for standard genome sequencing and annotation.</title>
        <authorList>
            <consortium name="The Broad Institute Genomics Platform"/>
            <consortium name="The Broad Institute Genome Sequencing Center for Infectious Disease"/>
            <person name="Wu L."/>
            <person name="Ma J."/>
        </authorList>
    </citation>
    <scope>NUCLEOTIDE SEQUENCE [LARGE SCALE GENOMIC DNA]</scope>
    <source>
        <strain evidence="4">CCM 8391</strain>
    </source>
</reference>